<name>A0A2H6KEL3_9APIC</name>
<evidence type="ECO:0000256" key="9">
    <source>
        <dbReference type="SAM" id="MobiDB-lite"/>
    </source>
</evidence>
<evidence type="ECO:0000256" key="2">
    <source>
        <dbReference type="ARBA" id="ARBA00004696"/>
    </source>
</evidence>
<sequence>MAKEGCTPLAAASPDKRHIITKNIPNGDGFLVVAILNILHIATKRSRFNGSLWDADDDRARYKAEERFYKTIADKHAQVERLLDDHKDPNDPLQLRLKFVECTANHKLGEMLRRHSTERGHGLSVIADMKRRTPTKHHTLDNSVLSFLDASDVAKSMAAVGFDVIFVNTDETVYGGHISELHDCFLELRKLGRRVRPAIVMKDIVLHPIQIAQAAEYRADGVLLNALVLGTALKEMIIACLNMGIEPVVEIHTKAEAMLALEFGANNLLVNQWDRVHNLLKPTRALEIKNIVGDDATLIAAGGIINFTQVHELALMGYDAIVLGRRLSYDDIPEFVERVRQWQSPCKSILRLSRDMFFDIQEDEEGIEGRIRLKGNHEKLLNEMNAFYGRRGVNASNIQANTDSDAHKVEPAHQQPIENDRNRNGGADMDDKIVTVTYGNPVNTTFVKNILSTVECPESMIDTGQYLAERKSEMYRMKWYVERQRWIKRFRHHFHNRRDANNAHRLKKAIDMYTAFRLYGTKLLKSKKSNIIVEKMGQILRQHVKAAYEEAPRDNLGNIIMPRPE</sequence>
<evidence type="ECO:0000256" key="5">
    <source>
        <dbReference type="ARBA" id="ARBA00022793"/>
    </source>
</evidence>
<dbReference type="GO" id="GO:0000162">
    <property type="term" value="P:L-tryptophan biosynthetic process"/>
    <property type="evidence" value="ECO:0007669"/>
    <property type="project" value="UniProtKB-UniPathway"/>
</dbReference>
<dbReference type="EC" id="4.1.1.48" evidence="3"/>
<gene>
    <name evidence="11" type="ORF">BOVATA_029310</name>
</gene>
<comment type="caution">
    <text evidence="11">The sequence shown here is derived from an EMBL/GenBank/DDBJ whole genome shotgun (WGS) entry which is preliminary data.</text>
</comment>
<dbReference type="GO" id="GO:0004425">
    <property type="term" value="F:indole-3-glycerol-phosphate synthase activity"/>
    <property type="evidence" value="ECO:0007669"/>
    <property type="project" value="UniProtKB-EC"/>
</dbReference>
<dbReference type="GeneID" id="39875208"/>
<comment type="catalytic activity">
    <reaction evidence="1">
        <text>1-(2-carboxyphenylamino)-1-deoxy-D-ribulose 5-phosphate + H(+) = (1S,2R)-1-C-(indol-3-yl)glycerol 3-phosphate + CO2 + H2O</text>
        <dbReference type="Rhea" id="RHEA:23476"/>
        <dbReference type="ChEBI" id="CHEBI:15377"/>
        <dbReference type="ChEBI" id="CHEBI:15378"/>
        <dbReference type="ChEBI" id="CHEBI:16526"/>
        <dbReference type="ChEBI" id="CHEBI:58613"/>
        <dbReference type="ChEBI" id="CHEBI:58866"/>
        <dbReference type="EC" id="4.1.1.48"/>
    </reaction>
</comment>
<keyword evidence="7" id="KW-0057">Aromatic amino acid biosynthesis</keyword>
<dbReference type="InterPro" id="IPR013785">
    <property type="entry name" value="Aldolase_TIM"/>
</dbReference>
<accession>A0A2H6KEL3</accession>
<dbReference type="OrthoDB" id="524799at2759"/>
<evidence type="ECO:0000256" key="4">
    <source>
        <dbReference type="ARBA" id="ARBA00022605"/>
    </source>
</evidence>
<feature type="domain" description="Indole-3-glycerol phosphate synthase" evidence="10">
    <location>
        <begin position="103"/>
        <end position="329"/>
    </location>
</feature>
<dbReference type="GO" id="GO:0004640">
    <property type="term" value="F:phosphoribosylanthranilate isomerase activity"/>
    <property type="evidence" value="ECO:0007669"/>
    <property type="project" value="TreeGrafter"/>
</dbReference>
<organism evidence="11 12">
    <name type="scientific">Babesia ovata</name>
    <dbReference type="NCBI Taxonomy" id="189622"/>
    <lineage>
        <taxon>Eukaryota</taxon>
        <taxon>Sar</taxon>
        <taxon>Alveolata</taxon>
        <taxon>Apicomplexa</taxon>
        <taxon>Aconoidasida</taxon>
        <taxon>Piroplasmida</taxon>
        <taxon>Babesiidae</taxon>
        <taxon>Babesia</taxon>
    </lineage>
</organism>
<keyword evidence="8" id="KW-0456">Lyase</keyword>
<evidence type="ECO:0000313" key="11">
    <source>
        <dbReference type="EMBL" id="GBE61438.1"/>
    </source>
</evidence>
<dbReference type="InterPro" id="IPR011060">
    <property type="entry name" value="RibuloseP-bd_barrel"/>
</dbReference>
<keyword evidence="12" id="KW-1185">Reference proteome</keyword>
<dbReference type="EMBL" id="BDSA01000003">
    <property type="protein sequence ID" value="GBE61438.1"/>
    <property type="molecule type" value="Genomic_DNA"/>
</dbReference>
<dbReference type="Gene3D" id="3.20.20.70">
    <property type="entry name" value="Aldolase class I"/>
    <property type="match status" value="1"/>
</dbReference>
<dbReference type="InterPro" id="IPR045186">
    <property type="entry name" value="Indole-3-glycerol_P_synth"/>
</dbReference>
<evidence type="ECO:0000313" key="12">
    <source>
        <dbReference type="Proteomes" id="UP000236319"/>
    </source>
</evidence>
<reference evidence="11 12" key="1">
    <citation type="journal article" date="2017" name="BMC Genomics">
        <title>Whole-genome assembly of Babesia ovata and comparative genomics between closely related pathogens.</title>
        <authorList>
            <person name="Yamagishi J."/>
            <person name="Asada M."/>
            <person name="Hakimi H."/>
            <person name="Tanaka T.Q."/>
            <person name="Sugimoto C."/>
            <person name="Kawazu S."/>
        </authorList>
    </citation>
    <scope>NUCLEOTIDE SEQUENCE [LARGE SCALE GENOMIC DNA]</scope>
    <source>
        <strain evidence="11 12">Miyake</strain>
    </source>
</reference>
<evidence type="ECO:0000256" key="8">
    <source>
        <dbReference type="ARBA" id="ARBA00023239"/>
    </source>
</evidence>
<evidence type="ECO:0000256" key="7">
    <source>
        <dbReference type="ARBA" id="ARBA00023141"/>
    </source>
</evidence>
<dbReference type="Pfam" id="PF00218">
    <property type="entry name" value="IGPS"/>
    <property type="match status" value="1"/>
</dbReference>
<dbReference type="PANTHER" id="PTHR22854">
    <property type="entry name" value="TRYPTOPHAN BIOSYNTHESIS PROTEIN"/>
    <property type="match status" value="1"/>
</dbReference>
<proteinExistence type="predicted"/>
<feature type="compositionally biased region" description="Basic and acidic residues" evidence="9">
    <location>
        <begin position="418"/>
        <end position="428"/>
    </location>
</feature>
<comment type="pathway">
    <text evidence="2">Amino-acid biosynthesis; L-tryptophan biosynthesis; L-tryptophan from chorismate: step 4/5.</text>
</comment>
<feature type="region of interest" description="Disordered" evidence="9">
    <location>
        <begin position="406"/>
        <end position="428"/>
    </location>
</feature>
<dbReference type="UniPathway" id="UPA00035">
    <property type="reaction ID" value="UER00043"/>
</dbReference>
<keyword evidence="4" id="KW-0028">Amino-acid biosynthesis</keyword>
<dbReference type="InterPro" id="IPR013798">
    <property type="entry name" value="Indole-3-glycerol_P_synth_dom"/>
</dbReference>
<dbReference type="PANTHER" id="PTHR22854:SF2">
    <property type="entry name" value="INDOLE-3-GLYCEROL-PHOSPHATE SYNTHASE"/>
    <property type="match status" value="1"/>
</dbReference>
<dbReference type="VEuPathDB" id="PiroplasmaDB:BOVATA_029310"/>
<protein>
    <recommendedName>
        <fullName evidence="3">indole-3-glycerol-phosphate synthase</fullName>
        <ecNumber evidence="3">4.1.1.48</ecNumber>
    </recommendedName>
</protein>
<keyword evidence="6" id="KW-0822">Tryptophan biosynthesis</keyword>
<evidence type="ECO:0000256" key="1">
    <source>
        <dbReference type="ARBA" id="ARBA00001633"/>
    </source>
</evidence>
<dbReference type="RefSeq" id="XP_028867681.1">
    <property type="nucleotide sequence ID" value="XM_029011848.1"/>
</dbReference>
<dbReference type="SUPFAM" id="SSF51366">
    <property type="entry name" value="Ribulose-phoshate binding barrel"/>
    <property type="match status" value="1"/>
</dbReference>
<dbReference type="Proteomes" id="UP000236319">
    <property type="component" value="Unassembled WGS sequence"/>
</dbReference>
<evidence type="ECO:0000256" key="6">
    <source>
        <dbReference type="ARBA" id="ARBA00022822"/>
    </source>
</evidence>
<dbReference type="AlphaFoldDB" id="A0A2H6KEL3"/>
<evidence type="ECO:0000259" key="10">
    <source>
        <dbReference type="Pfam" id="PF00218"/>
    </source>
</evidence>
<keyword evidence="5" id="KW-0210">Decarboxylase</keyword>
<evidence type="ECO:0000256" key="3">
    <source>
        <dbReference type="ARBA" id="ARBA00012362"/>
    </source>
</evidence>